<reference evidence="2" key="1">
    <citation type="journal article" date="2015" name="Nature">
        <title>Complex archaea that bridge the gap between prokaryotes and eukaryotes.</title>
        <authorList>
            <person name="Spang A."/>
            <person name="Saw J.H."/>
            <person name="Jorgensen S.L."/>
            <person name="Zaremba-Niedzwiedzka K."/>
            <person name="Martijn J."/>
            <person name="Lind A.E."/>
            <person name="van Eijk R."/>
            <person name="Schleper C."/>
            <person name="Guy L."/>
            <person name="Ettema T.J."/>
        </authorList>
    </citation>
    <scope>NUCLEOTIDE SEQUENCE</scope>
</reference>
<name>A0A0F9RQ89_9ZZZZ</name>
<feature type="compositionally biased region" description="Basic residues" evidence="1">
    <location>
        <begin position="67"/>
        <end position="76"/>
    </location>
</feature>
<comment type="caution">
    <text evidence="2">The sequence shown here is derived from an EMBL/GenBank/DDBJ whole genome shotgun (WGS) entry which is preliminary data.</text>
</comment>
<proteinExistence type="predicted"/>
<evidence type="ECO:0000313" key="2">
    <source>
        <dbReference type="EMBL" id="KKN56844.1"/>
    </source>
</evidence>
<organism evidence="2">
    <name type="scientific">marine sediment metagenome</name>
    <dbReference type="NCBI Taxonomy" id="412755"/>
    <lineage>
        <taxon>unclassified sequences</taxon>
        <taxon>metagenomes</taxon>
        <taxon>ecological metagenomes</taxon>
    </lineage>
</organism>
<gene>
    <name evidence="2" type="ORF">LCGC14_0568260</name>
</gene>
<protein>
    <submittedName>
        <fullName evidence="2">Uncharacterized protein</fullName>
    </submittedName>
</protein>
<feature type="region of interest" description="Disordered" evidence="1">
    <location>
        <begin position="181"/>
        <end position="212"/>
    </location>
</feature>
<sequence>MPEENAGEAATKAAAVQNTEGTQPPEKSVEVTPPPVKEDAKIQEEKPKGEEEKPGEKEPSKPEPFHKHPAFQRMTRKNATLNTKVETLSAQNTEMGELMKEMIALQKNEDFKPSAKAEEGLPDPQELLDTEMDTLSSKENLSSEDEAEVIVIAKKYATDLGDGAKAFLPAETAYQILKDRGTTKETVDTKPSSKAAEGAVTNPGKARTPAKSIGEAVARAKAIVAKNSKLDL</sequence>
<dbReference type="AlphaFoldDB" id="A0A0F9RQ89"/>
<evidence type="ECO:0000256" key="1">
    <source>
        <dbReference type="SAM" id="MobiDB-lite"/>
    </source>
</evidence>
<feature type="compositionally biased region" description="Basic and acidic residues" evidence="1">
    <location>
        <begin position="36"/>
        <end position="66"/>
    </location>
</feature>
<dbReference type="EMBL" id="LAZR01000829">
    <property type="protein sequence ID" value="KKN56844.1"/>
    <property type="molecule type" value="Genomic_DNA"/>
</dbReference>
<feature type="region of interest" description="Disordered" evidence="1">
    <location>
        <begin position="1"/>
        <end position="83"/>
    </location>
</feature>
<accession>A0A0F9RQ89</accession>